<dbReference type="GO" id="GO:0003676">
    <property type="term" value="F:nucleic acid binding"/>
    <property type="evidence" value="ECO:0007669"/>
    <property type="project" value="InterPro"/>
</dbReference>
<proteinExistence type="predicted"/>
<dbReference type="HOGENOM" id="CLU_1611682_0_0_1"/>
<reference evidence="2 3" key="1">
    <citation type="submission" date="2014-02" db="EMBL/GenBank/DDBJ databases">
        <title>Single nucleus genome sequencing reveals high similarity among nuclei of an endomycorrhizal fungus.</title>
        <authorList>
            <person name="Lin K."/>
            <person name="Geurts R."/>
            <person name="Zhang Z."/>
            <person name="Limpens E."/>
            <person name="Saunders D.G."/>
            <person name="Mu D."/>
            <person name="Pang E."/>
            <person name="Cao H."/>
            <person name="Cha H."/>
            <person name="Lin T."/>
            <person name="Zhou Q."/>
            <person name="Shang Y."/>
            <person name="Li Y."/>
            <person name="Ivanov S."/>
            <person name="Sharma T."/>
            <person name="Velzen R.V."/>
            <person name="Ruijter N.D."/>
            <person name="Aanen D.K."/>
            <person name="Win J."/>
            <person name="Kamoun S."/>
            <person name="Bisseling T."/>
            <person name="Huang S."/>
        </authorList>
    </citation>
    <scope>NUCLEOTIDE SEQUENCE [LARGE SCALE GENOMIC DNA]</scope>
    <source>
        <strain evidence="3">DAOM197198w</strain>
    </source>
</reference>
<dbReference type="Gene3D" id="3.30.420.10">
    <property type="entry name" value="Ribonuclease H-like superfamily/Ribonuclease H"/>
    <property type="match status" value="1"/>
</dbReference>
<accession>A0A015K857</accession>
<evidence type="ECO:0000259" key="1">
    <source>
        <dbReference type="PROSITE" id="PS50994"/>
    </source>
</evidence>
<organism evidence="2 3">
    <name type="scientific">Rhizophagus irregularis (strain DAOM 197198w)</name>
    <name type="common">Glomus intraradices</name>
    <dbReference type="NCBI Taxonomy" id="1432141"/>
    <lineage>
        <taxon>Eukaryota</taxon>
        <taxon>Fungi</taxon>
        <taxon>Fungi incertae sedis</taxon>
        <taxon>Mucoromycota</taxon>
        <taxon>Glomeromycotina</taxon>
        <taxon>Glomeromycetes</taxon>
        <taxon>Glomerales</taxon>
        <taxon>Glomeraceae</taxon>
        <taxon>Rhizophagus</taxon>
    </lineage>
</organism>
<evidence type="ECO:0000313" key="3">
    <source>
        <dbReference type="Proteomes" id="UP000022910"/>
    </source>
</evidence>
<protein>
    <recommendedName>
        <fullName evidence="1">Integrase catalytic domain-containing protein</fullName>
    </recommendedName>
</protein>
<dbReference type="AlphaFoldDB" id="A0A015K857"/>
<dbReference type="GO" id="GO:0015074">
    <property type="term" value="P:DNA integration"/>
    <property type="evidence" value="ECO:0007669"/>
    <property type="project" value="InterPro"/>
</dbReference>
<comment type="caution">
    <text evidence="2">The sequence shown here is derived from an EMBL/GenBank/DDBJ whole genome shotgun (WGS) entry which is preliminary data.</text>
</comment>
<evidence type="ECO:0000313" key="2">
    <source>
        <dbReference type="EMBL" id="EXX63664.1"/>
    </source>
</evidence>
<sequence>MDLLKSIKEIVGIKPLTHQLETDSELEFTNDQVHDFFLNSLGVMMKFEEPGRHKQQLYAEQAIQAIQEPLLKRMAAQELKTRMTSVEWSEDIHDVVNKIDEFWQRSPPDISTGSPKVSKKIDLLSEETYVCVKLDELILVLGTKLHRKFYTEDIRWNPNICVIKK</sequence>
<keyword evidence="3" id="KW-1185">Reference proteome</keyword>
<dbReference type="InterPro" id="IPR001584">
    <property type="entry name" value="Integrase_cat-core"/>
</dbReference>
<dbReference type="Proteomes" id="UP000022910">
    <property type="component" value="Unassembled WGS sequence"/>
</dbReference>
<name>A0A015K857_RHIIW</name>
<dbReference type="PROSITE" id="PS50994">
    <property type="entry name" value="INTEGRASE"/>
    <property type="match status" value="1"/>
</dbReference>
<feature type="domain" description="Integrase catalytic" evidence="1">
    <location>
        <begin position="1"/>
        <end position="123"/>
    </location>
</feature>
<dbReference type="InterPro" id="IPR036397">
    <property type="entry name" value="RNaseH_sf"/>
</dbReference>
<dbReference type="STRING" id="1432141.A0A015K857"/>
<dbReference type="OrthoDB" id="17734at2759"/>
<gene>
    <name evidence="2" type="ORF">RirG_150170</name>
</gene>
<dbReference type="EMBL" id="JEMT01023822">
    <property type="protein sequence ID" value="EXX63664.1"/>
    <property type="molecule type" value="Genomic_DNA"/>
</dbReference>